<reference evidence="1" key="1">
    <citation type="journal article" date="2015" name="Nature">
        <title>Complex archaea that bridge the gap between prokaryotes and eukaryotes.</title>
        <authorList>
            <person name="Spang A."/>
            <person name="Saw J.H."/>
            <person name="Jorgensen S.L."/>
            <person name="Zaremba-Niedzwiedzka K."/>
            <person name="Martijn J."/>
            <person name="Lind A.E."/>
            <person name="van Eijk R."/>
            <person name="Schleper C."/>
            <person name="Guy L."/>
            <person name="Ettema T.J."/>
        </authorList>
    </citation>
    <scope>NUCLEOTIDE SEQUENCE</scope>
</reference>
<organism evidence="1">
    <name type="scientific">marine sediment metagenome</name>
    <dbReference type="NCBI Taxonomy" id="412755"/>
    <lineage>
        <taxon>unclassified sequences</taxon>
        <taxon>metagenomes</taxon>
        <taxon>ecological metagenomes</taxon>
    </lineage>
</organism>
<dbReference type="EMBL" id="LAZR01017699">
    <property type="protein sequence ID" value="KKL99343.1"/>
    <property type="molecule type" value="Genomic_DNA"/>
</dbReference>
<name>A0A0F9GKM9_9ZZZZ</name>
<proteinExistence type="predicted"/>
<evidence type="ECO:0000313" key="1">
    <source>
        <dbReference type="EMBL" id="KKL99343.1"/>
    </source>
</evidence>
<protein>
    <submittedName>
        <fullName evidence="1">Uncharacterized protein</fullName>
    </submittedName>
</protein>
<accession>A0A0F9GKM9</accession>
<comment type="caution">
    <text evidence="1">The sequence shown here is derived from an EMBL/GenBank/DDBJ whole genome shotgun (WGS) entry which is preliminary data.</text>
</comment>
<dbReference type="AlphaFoldDB" id="A0A0F9GKM9"/>
<gene>
    <name evidence="1" type="ORF">LCGC14_1815330</name>
</gene>
<sequence>MIETSTSICEVIAKLRIAREAPYYGREYAFGELWNALDRLDDREADDESR</sequence>